<dbReference type="AlphaFoldDB" id="A0A0E9UBA4"/>
<dbReference type="EMBL" id="GBXM01045451">
    <property type="protein sequence ID" value="JAH63126.1"/>
    <property type="molecule type" value="Transcribed_RNA"/>
</dbReference>
<reference evidence="1" key="1">
    <citation type="submission" date="2014-11" db="EMBL/GenBank/DDBJ databases">
        <authorList>
            <person name="Amaro Gonzalez C."/>
        </authorList>
    </citation>
    <scope>NUCLEOTIDE SEQUENCE</scope>
</reference>
<accession>A0A0E9UBA4</accession>
<organism evidence="1">
    <name type="scientific">Anguilla anguilla</name>
    <name type="common">European freshwater eel</name>
    <name type="synonym">Muraena anguilla</name>
    <dbReference type="NCBI Taxonomy" id="7936"/>
    <lineage>
        <taxon>Eukaryota</taxon>
        <taxon>Metazoa</taxon>
        <taxon>Chordata</taxon>
        <taxon>Craniata</taxon>
        <taxon>Vertebrata</taxon>
        <taxon>Euteleostomi</taxon>
        <taxon>Actinopterygii</taxon>
        <taxon>Neopterygii</taxon>
        <taxon>Teleostei</taxon>
        <taxon>Anguilliformes</taxon>
        <taxon>Anguillidae</taxon>
        <taxon>Anguilla</taxon>
    </lineage>
</organism>
<reference evidence="1" key="2">
    <citation type="journal article" date="2015" name="Fish Shellfish Immunol.">
        <title>Early steps in the European eel (Anguilla anguilla)-Vibrio vulnificus interaction in the gills: Role of the RtxA13 toxin.</title>
        <authorList>
            <person name="Callol A."/>
            <person name="Pajuelo D."/>
            <person name="Ebbesson L."/>
            <person name="Teles M."/>
            <person name="MacKenzie S."/>
            <person name="Amaro C."/>
        </authorList>
    </citation>
    <scope>NUCLEOTIDE SEQUENCE</scope>
</reference>
<protein>
    <submittedName>
        <fullName evidence="1">Uncharacterized protein</fullName>
    </submittedName>
</protein>
<sequence>MNRPLKVDWACRASNKCPYLSPTVLIVWC</sequence>
<evidence type="ECO:0000313" key="1">
    <source>
        <dbReference type="EMBL" id="JAH63126.1"/>
    </source>
</evidence>
<proteinExistence type="predicted"/>
<name>A0A0E9UBA4_ANGAN</name>